<sequence length="98" mass="10268">MTLEERMSMLEATIASLRVEIAELRNPAIVNAAIQNALRPGGAIHSTITGNGWSLRVKEGKISQGDAGVFGGVITAAPNQATELSLNLGVVQDAKISR</sequence>
<evidence type="ECO:0000313" key="2">
    <source>
        <dbReference type="Proteomes" id="UP001357437"/>
    </source>
</evidence>
<dbReference type="Proteomes" id="UP001357437">
    <property type="component" value="Unassembled WGS sequence"/>
</dbReference>
<dbReference type="RefSeq" id="WP_326293141.1">
    <property type="nucleotide sequence ID" value="NZ_JAYMCU010000057.1"/>
</dbReference>
<proteinExistence type="predicted"/>
<keyword evidence="2" id="KW-1185">Reference proteome</keyword>
<name>A0ABU6IAQ4_9ENTR</name>
<evidence type="ECO:0000313" key="1">
    <source>
        <dbReference type="EMBL" id="MEC3938654.1"/>
    </source>
</evidence>
<organism evidence="1 2">
    <name type="scientific">Leclercia adecarboxylata</name>
    <dbReference type="NCBI Taxonomy" id="83655"/>
    <lineage>
        <taxon>Bacteria</taxon>
        <taxon>Pseudomonadati</taxon>
        <taxon>Pseudomonadota</taxon>
        <taxon>Gammaproteobacteria</taxon>
        <taxon>Enterobacterales</taxon>
        <taxon>Enterobacteriaceae</taxon>
        <taxon>Leclercia</taxon>
    </lineage>
</organism>
<protein>
    <submittedName>
        <fullName evidence="1">Uncharacterized protein</fullName>
    </submittedName>
</protein>
<accession>A0ABU6IAQ4</accession>
<reference evidence="1 2" key="1">
    <citation type="submission" date="2024-01" db="EMBL/GenBank/DDBJ databases">
        <title>Comparative Genomics of Leclercia adecarboxylata Strains Isolated from Several Sources.</title>
        <authorList>
            <person name="Yescas-Zazueta V."/>
            <person name="Balbuena-Alonso M.G."/>
            <person name="Valencia D."/>
            <person name="Mendez-Pfeiffer P.A."/>
            <person name="Ballesteros-Monrreal M.G."/>
            <person name="Rocha-Gracia R.D.C."/>
            <person name="Barrios-Villa E."/>
        </authorList>
    </citation>
    <scope>NUCLEOTIDE SEQUENCE [LARGE SCALE GENOMIC DNA]</scope>
    <source>
        <strain evidence="1 2">33MEM</strain>
    </source>
</reference>
<gene>
    <name evidence="1" type="ORF">VOF76_21065</name>
</gene>
<dbReference type="EMBL" id="JAYMCU010000057">
    <property type="protein sequence ID" value="MEC3938654.1"/>
    <property type="molecule type" value="Genomic_DNA"/>
</dbReference>
<comment type="caution">
    <text evidence="1">The sequence shown here is derived from an EMBL/GenBank/DDBJ whole genome shotgun (WGS) entry which is preliminary data.</text>
</comment>